<dbReference type="EMBL" id="LDAU01000219">
    <property type="protein sequence ID" value="KRW99226.1"/>
    <property type="molecule type" value="Genomic_DNA"/>
</dbReference>
<name>A0A0V0QAQ1_PSEPJ</name>
<protein>
    <submittedName>
        <fullName evidence="1">Uncharacterized protein</fullName>
    </submittedName>
</protein>
<evidence type="ECO:0000313" key="2">
    <source>
        <dbReference type="Proteomes" id="UP000054937"/>
    </source>
</evidence>
<comment type="caution">
    <text evidence="1">The sequence shown here is derived from an EMBL/GenBank/DDBJ whole genome shotgun (WGS) entry which is preliminary data.</text>
</comment>
<dbReference type="InParanoid" id="A0A0V0QAQ1"/>
<proteinExistence type="predicted"/>
<keyword evidence="2" id="KW-1185">Reference proteome</keyword>
<dbReference type="AlphaFoldDB" id="A0A0V0QAQ1"/>
<organism evidence="1 2">
    <name type="scientific">Pseudocohnilembus persalinus</name>
    <name type="common">Ciliate</name>
    <dbReference type="NCBI Taxonomy" id="266149"/>
    <lineage>
        <taxon>Eukaryota</taxon>
        <taxon>Sar</taxon>
        <taxon>Alveolata</taxon>
        <taxon>Ciliophora</taxon>
        <taxon>Intramacronucleata</taxon>
        <taxon>Oligohymenophorea</taxon>
        <taxon>Scuticociliatia</taxon>
        <taxon>Philasterida</taxon>
        <taxon>Pseudocohnilembidae</taxon>
        <taxon>Pseudocohnilembus</taxon>
    </lineage>
</organism>
<gene>
    <name evidence="1" type="ORF">PPERSA_04588</name>
</gene>
<reference evidence="1 2" key="1">
    <citation type="journal article" date="2015" name="Sci. Rep.">
        <title>Genome of the facultative scuticociliatosis pathogen Pseudocohnilembus persalinus provides insight into its virulence through horizontal gene transfer.</title>
        <authorList>
            <person name="Xiong J."/>
            <person name="Wang G."/>
            <person name="Cheng J."/>
            <person name="Tian M."/>
            <person name="Pan X."/>
            <person name="Warren A."/>
            <person name="Jiang C."/>
            <person name="Yuan D."/>
            <person name="Miao W."/>
        </authorList>
    </citation>
    <scope>NUCLEOTIDE SEQUENCE [LARGE SCALE GENOMIC DNA]</scope>
    <source>
        <strain evidence="1">36N120E</strain>
    </source>
</reference>
<dbReference type="Proteomes" id="UP000054937">
    <property type="component" value="Unassembled WGS sequence"/>
</dbReference>
<sequence length="121" mass="14504">MEGFPEQDSKAIRKELENIEKKFEPLLTGTVEKQEKKCEQKKKIGEKDFNFCISQLDLQADLENKIFELRMKKSLDSLVDCYHIYSEPQEKNQINQNCINLFKKEINQHFYDYERGLDNFM</sequence>
<accession>A0A0V0QAQ1</accession>
<evidence type="ECO:0000313" key="1">
    <source>
        <dbReference type="EMBL" id="KRW99226.1"/>
    </source>
</evidence>